<evidence type="ECO:0000313" key="12">
    <source>
        <dbReference type="Proteomes" id="UP000694621"/>
    </source>
</evidence>
<reference evidence="11" key="1">
    <citation type="submission" date="2025-08" db="UniProtKB">
        <authorList>
            <consortium name="Ensembl"/>
        </authorList>
    </citation>
    <scope>IDENTIFICATION</scope>
</reference>
<organism evidence="11 12">
    <name type="scientific">Astyanax mexicanus</name>
    <name type="common">Blind cave fish</name>
    <name type="synonym">Astyanax fasciatus mexicanus</name>
    <dbReference type="NCBI Taxonomy" id="7994"/>
    <lineage>
        <taxon>Eukaryota</taxon>
        <taxon>Metazoa</taxon>
        <taxon>Chordata</taxon>
        <taxon>Craniata</taxon>
        <taxon>Vertebrata</taxon>
        <taxon>Euteleostomi</taxon>
        <taxon>Actinopterygii</taxon>
        <taxon>Neopterygii</taxon>
        <taxon>Teleostei</taxon>
        <taxon>Ostariophysi</taxon>
        <taxon>Characiformes</taxon>
        <taxon>Characoidei</taxon>
        <taxon>Acestrorhamphidae</taxon>
        <taxon>Acestrorhamphinae</taxon>
        <taxon>Astyanax</taxon>
    </lineage>
</organism>
<dbReference type="AlphaFoldDB" id="A0A8B9KMT0"/>
<dbReference type="GO" id="GO:0005923">
    <property type="term" value="C:bicellular tight junction"/>
    <property type="evidence" value="ECO:0007669"/>
    <property type="project" value="UniProtKB-SubCell"/>
</dbReference>
<dbReference type="PRINTS" id="PR01077">
    <property type="entry name" value="CLAUDIN"/>
</dbReference>
<dbReference type="Proteomes" id="UP000694621">
    <property type="component" value="Unplaced"/>
</dbReference>
<dbReference type="GO" id="GO:0005886">
    <property type="term" value="C:plasma membrane"/>
    <property type="evidence" value="ECO:0007669"/>
    <property type="project" value="UniProtKB-SubCell"/>
</dbReference>
<dbReference type="InterPro" id="IPR004031">
    <property type="entry name" value="PMP22/EMP/MP20/Claudin"/>
</dbReference>
<proteinExistence type="inferred from homology"/>
<evidence type="ECO:0000256" key="4">
    <source>
        <dbReference type="ARBA" id="ARBA00022427"/>
    </source>
</evidence>
<dbReference type="GO" id="GO:0005198">
    <property type="term" value="F:structural molecule activity"/>
    <property type="evidence" value="ECO:0007669"/>
    <property type="project" value="InterPro"/>
</dbReference>
<evidence type="ECO:0000256" key="6">
    <source>
        <dbReference type="ARBA" id="ARBA00022692"/>
    </source>
</evidence>
<feature type="transmembrane region" description="Helical" evidence="10">
    <location>
        <begin position="21"/>
        <end position="47"/>
    </location>
</feature>
<comment type="subcellular location">
    <subcellularLocation>
        <location evidence="1">Cell junction</location>
        <location evidence="1">Tight junction</location>
    </subcellularLocation>
    <subcellularLocation>
        <location evidence="2">Cell membrane</location>
        <topology evidence="2">Multi-pass membrane protein</topology>
    </subcellularLocation>
</comment>
<feature type="transmembrane region" description="Helical" evidence="10">
    <location>
        <begin position="175"/>
        <end position="199"/>
    </location>
</feature>
<evidence type="ECO:0000256" key="3">
    <source>
        <dbReference type="ARBA" id="ARBA00008295"/>
    </source>
</evidence>
<accession>A0A8B9KMT0</accession>
<dbReference type="PANTHER" id="PTHR12002">
    <property type="entry name" value="CLAUDIN"/>
    <property type="match status" value="1"/>
</dbReference>
<dbReference type="PROSITE" id="PS01346">
    <property type="entry name" value="CLAUDIN"/>
    <property type="match status" value="1"/>
</dbReference>
<feature type="transmembrane region" description="Helical" evidence="10">
    <location>
        <begin position="91"/>
        <end position="115"/>
    </location>
</feature>
<keyword evidence="8 10" id="KW-1133">Transmembrane helix</keyword>
<evidence type="ECO:0000256" key="9">
    <source>
        <dbReference type="ARBA" id="ARBA00023136"/>
    </source>
</evidence>
<evidence type="ECO:0000256" key="1">
    <source>
        <dbReference type="ARBA" id="ARBA00004435"/>
    </source>
</evidence>
<dbReference type="Ensembl" id="ENSAMXT00005040803.1">
    <property type="protein sequence ID" value="ENSAMXP00005037443.1"/>
    <property type="gene ID" value="ENSAMXG00005017800.1"/>
</dbReference>
<dbReference type="Gene3D" id="1.20.140.150">
    <property type="match status" value="1"/>
</dbReference>
<dbReference type="Pfam" id="PF00822">
    <property type="entry name" value="PMP22_Claudin"/>
    <property type="match status" value="1"/>
</dbReference>
<keyword evidence="9 10" id="KW-0472">Membrane</keyword>
<keyword evidence="6 10" id="KW-0812">Transmembrane</keyword>
<evidence type="ECO:0000256" key="10">
    <source>
        <dbReference type="SAM" id="Phobius"/>
    </source>
</evidence>
<evidence type="ECO:0000256" key="8">
    <source>
        <dbReference type="ARBA" id="ARBA00022989"/>
    </source>
</evidence>
<evidence type="ECO:0008006" key="13">
    <source>
        <dbReference type="Google" id="ProtNLM"/>
    </source>
</evidence>
<keyword evidence="5" id="KW-1003">Cell membrane</keyword>
<dbReference type="InterPro" id="IPR017974">
    <property type="entry name" value="Claudin_CS"/>
</dbReference>
<evidence type="ECO:0000313" key="11">
    <source>
        <dbReference type="Ensembl" id="ENSAMXP00005037443.1"/>
    </source>
</evidence>
<feature type="transmembrane region" description="Helical" evidence="10">
    <location>
        <begin position="135"/>
        <end position="155"/>
    </location>
</feature>
<protein>
    <recommendedName>
        <fullName evidence="13">Claudin</fullName>
    </recommendedName>
</protein>
<sequence>EDTSSPYSTRRHNMKYRSVVMYIEIGCFVACVCGWILVCATLPIQYWTYSEVATSVLTNSLTFSNLWKDCMTDLTGMVDCKVFPSLLSLQMYIHLCRATIFTSIVLGFLGAILALIGMKCTKLGGSEITNSKITLAAGMIYLASGLCAMFAFSWYGNKIITEFMDPTHRTKKFELGVALFVGWGGSSLLIIGGLVYSIFGGREAQSTRRNWCTLHPERPLLTCLNQSKRKRNSHLHRFLPSKLSRRKTQKNLWVKPTTRENMFRLIYITVHFPFIISLN</sequence>
<comment type="similarity">
    <text evidence="3">Belongs to the claudin family.</text>
</comment>
<evidence type="ECO:0000256" key="2">
    <source>
        <dbReference type="ARBA" id="ARBA00004651"/>
    </source>
</evidence>
<name>A0A8B9KMT0_ASTMX</name>
<evidence type="ECO:0000256" key="7">
    <source>
        <dbReference type="ARBA" id="ARBA00022949"/>
    </source>
</evidence>
<dbReference type="InterPro" id="IPR006187">
    <property type="entry name" value="Claudin"/>
</dbReference>
<keyword evidence="7" id="KW-0965">Cell junction</keyword>
<keyword evidence="4" id="KW-0796">Tight junction</keyword>
<evidence type="ECO:0000256" key="5">
    <source>
        <dbReference type="ARBA" id="ARBA00022475"/>
    </source>
</evidence>